<reference evidence="17 18" key="4">
    <citation type="journal article" date="2018" name="Proc. Natl. Acad. Sci. U.S.A.">
        <title>Nonmutational mechanism of inheritance in the Archaeon Sulfolobus solfataricus.</title>
        <authorList>
            <person name="Payne S."/>
            <person name="McCarthy S."/>
            <person name="Johnson T."/>
            <person name="North E."/>
            <person name="Blum P."/>
        </authorList>
    </citation>
    <scope>NUCLEOTIDE SEQUENCE [LARGE SCALE GENOMIC DNA]</scope>
    <source>
        <strain evidence="5 17">SARC-H</strain>
        <strain evidence="6 21">SARC-I</strain>
        <strain evidence="8 22">SARC-N</strain>
        <strain evidence="9 23">SARC-O</strain>
        <strain evidence="10 18">SUL120</strain>
        <strain evidence="4 19">SULG</strain>
        <strain evidence="7 20">SULM</strain>
    </source>
</reference>
<reference evidence="11 24" key="6">
    <citation type="journal article" date="2020" name="Nat. Commun.">
        <title>The structures of two archaeal type IV pili illuminate evolutionary relationships.</title>
        <authorList>
            <person name="Wang F."/>
            <person name="Baquero D.P."/>
            <person name="Su Z."/>
            <person name="Beltran L.C."/>
            <person name="Prangishvili D."/>
            <person name="Krupovic M."/>
            <person name="Egelman E.H."/>
        </authorList>
    </citation>
    <scope>NUCLEOTIDE SEQUENCE [LARGE SCALE GENOMIC DNA]</scope>
    <source>
        <strain evidence="11 24">POZ149</strain>
    </source>
</reference>
<evidence type="ECO:0000313" key="10">
    <source>
        <dbReference type="EMBL" id="AZF83797.1"/>
    </source>
</evidence>
<proteinExistence type="predicted"/>
<evidence type="ECO:0000313" key="8">
    <source>
        <dbReference type="EMBL" id="AZF78554.1"/>
    </source>
</evidence>
<dbReference type="OrthoDB" id="36101at2157"/>
<evidence type="ECO:0000313" key="1">
    <source>
        <dbReference type="EMBL" id="AKA73611.1"/>
    </source>
</evidence>
<evidence type="ECO:0000313" key="3">
    <source>
        <dbReference type="EMBL" id="AKA79001.1"/>
    </source>
</evidence>
<reference evidence="16" key="2">
    <citation type="submission" date="2016-04" db="EMBL/GenBank/DDBJ databases">
        <authorList>
            <person name="Shah S.A."/>
            <person name="Garrett R.A."/>
        </authorList>
    </citation>
    <scope>NUCLEOTIDE SEQUENCE [LARGE SCALE GENOMIC DNA]</scope>
    <source>
        <strain evidence="16">ATCC 35091 / DSM 1616 / JCM 8930 / NBRC 15331 / P1</strain>
    </source>
</reference>
<evidence type="ECO:0000313" key="4">
    <source>
        <dbReference type="EMBL" id="AZF68080.1"/>
    </source>
</evidence>
<reference evidence="12" key="3">
    <citation type="submission" date="2016-04" db="EMBL/GenBank/DDBJ databases">
        <authorList>
            <person name="Evans L.H."/>
            <person name="Alamgir A."/>
            <person name="Owens N."/>
            <person name="Weber N.D."/>
            <person name="Virtaneva K."/>
            <person name="Barbian K."/>
            <person name="Babar A."/>
            <person name="Rosenke K."/>
        </authorList>
    </citation>
    <scope>NUCLEOTIDE SEQUENCE</scope>
    <source>
        <strain evidence="12">P1</strain>
    </source>
</reference>
<dbReference type="Proteomes" id="UP000033085">
    <property type="component" value="Chromosome"/>
</dbReference>
<dbReference type="Proteomes" id="UP000273194">
    <property type="component" value="Chromosome"/>
</dbReference>
<keyword evidence="12" id="KW-0540">Nuclease</keyword>
<evidence type="ECO:0000313" key="11">
    <source>
        <dbReference type="EMBL" id="QPG50598.1"/>
    </source>
</evidence>
<dbReference type="InterPro" id="IPR017013">
    <property type="entry name" value="Arc_Cdc45"/>
</dbReference>
<dbReference type="EMBL" id="CP011057">
    <property type="protein sequence ID" value="AKA79001.1"/>
    <property type="molecule type" value="Genomic_DNA"/>
</dbReference>
<evidence type="ECO:0000313" key="2">
    <source>
        <dbReference type="EMBL" id="AKA76309.1"/>
    </source>
</evidence>
<dbReference type="EMBL" id="CP033239">
    <property type="protein sequence ID" value="AZF78554.1"/>
    <property type="molecule type" value="Genomic_DNA"/>
</dbReference>
<evidence type="ECO:0000313" key="24">
    <source>
        <dbReference type="Proteomes" id="UP000594632"/>
    </source>
</evidence>
<dbReference type="EMBL" id="CP033240">
    <property type="protein sequence ID" value="AZF81158.1"/>
    <property type="molecule type" value="Genomic_DNA"/>
</dbReference>
<dbReference type="Proteomes" id="UP000273443">
    <property type="component" value="Chromosome"/>
</dbReference>
<evidence type="ECO:0000313" key="16">
    <source>
        <dbReference type="Proteomes" id="UP000076770"/>
    </source>
</evidence>
<keyword evidence="12" id="KW-0269">Exonuclease</keyword>
<dbReference type="PATRIC" id="fig|2287.6.peg.1365"/>
<accession>A0A0E3GTD1</accession>
<evidence type="ECO:0000313" key="19">
    <source>
        <dbReference type="Proteomes" id="UP000273194"/>
    </source>
</evidence>
<reference evidence="1" key="5">
    <citation type="submission" date="2018-10" db="EMBL/GenBank/DDBJ databases">
        <authorList>
            <person name="McCarthy S."/>
            <person name="Gradnigo J."/>
            <person name="Johnson T."/>
            <person name="Payne S."/>
            <person name="Lipzen A."/>
            <person name="Schackwitz W."/>
            <person name="Martin J."/>
            <person name="Moriyama E."/>
            <person name="Blum P."/>
        </authorList>
    </citation>
    <scope>NUCLEOTIDE SEQUENCE</scope>
    <source>
        <strain evidence="1">SARC-B</strain>
        <strain evidence="2">SARC-C</strain>
        <strain evidence="3">SULA</strain>
    </source>
</reference>
<evidence type="ECO:0000313" key="14">
    <source>
        <dbReference type="Proteomes" id="UP000033085"/>
    </source>
</evidence>
<dbReference type="Proteomes" id="UP000076770">
    <property type="component" value="Chromosome i"/>
</dbReference>
<evidence type="ECO:0000313" key="17">
    <source>
        <dbReference type="Proteomes" id="UP000267993"/>
    </source>
</evidence>
<evidence type="ECO:0000313" key="12">
    <source>
        <dbReference type="EMBL" id="SAI83835.1"/>
    </source>
</evidence>
<dbReference type="EMBL" id="CP011056">
    <property type="protein sequence ID" value="AKA76309.1"/>
    <property type="molecule type" value="Genomic_DNA"/>
</dbReference>
<evidence type="ECO:0000313" key="13">
    <source>
        <dbReference type="Proteomes" id="UP000033057"/>
    </source>
</evidence>
<dbReference type="KEGG" id="ssol:SULB_1317"/>
<dbReference type="EMBL" id="LT549890">
    <property type="protein sequence ID" value="SAI83835.1"/>
    <property type="molecule type" value="Genomic_DNA"/>
</dbReference>
<dbReference type="EMBL" id="CP033235">
    <property type="protein sequence ID" value="AZF68080.1"/>
    <property type="molecule type" value="Genomic_DNA"/>
</dbReference>
<dbReference type="EMBL" id="CP050869">
    <property type="protein sequence ID" value="QPG50598.1"/>
    <property type="molecule type" value="Genomic_DNA"/>
</dbReference>
<dbReference type="PIRSF" id="PIRSF032968">
    <property type="entry name" value="UCP032968"/>
    <property type="match status" value="1"/>
</dbReference>
<evidence type="ECO:0000313" key="18">
    <source>
        <dbReference type="Proteomes" id="UP000269431"/>
    </source>
</evidence>
<evidence type="ECO:0000313" key="21">
    <source>
        <dbReference type="Proteomes" id="UP000275843"/>
    </source>
</evidence>
<evidence type="ECO:0000313" key="23">
    <source>
        <dbReference type="Proteomes" id="UP000282269"/>
    </source>
</evidence>
<dbReference type="EMBL" id="CP033236">
    <property type="protein sequence ID" value="AZF70700.1"/>
    <property type="molecule type" value="Genomic_DNA"/>
</dbReference>
<dbReference type="GeneID" id="44129271"/>
<dbReference type="KEGG" id="ssoa:SULA_1316"/>
<dbReference type="EMBL" id="CP033237">
    <property type="protein sequence ID" value="AZF73320.1"/>
    <property type="molecule type" value="Genomic_DNA"/>
</dbReference>
<dbReference type="KEGG" id="ssof:SULC_1315"/>
<evidence type="ECO:0000313" key="6">
    <source>
        <dbReference type="EMBL" id="AZF73320.1"/>
    </source>
</evidence>
<keyword evidence="12" id="KW-0378">Hydrolase</keyword>
<evidence type="ECO:0000313" key="22">
    <source>
        <dbReference type="Proteomes" id="UP000278715"/>
    </source>
</evidence>
<organism evidence="1 14">
    <name type="scientific">Saccharolobus solfataricus</name>
    <name type="common">Sulfolobus solfataricus</name>
    <dbReference type="NCBI Taxonomy" id="2287"/>
    <lineage>
        <taxon>Archaea</taxon>
        <taxon>Thermoproteota</taxon>
        <taxon>Thermoprotei</taxon>
        <taxon>Sulfolobales</taxon>
        <taxon>Sulfolobaceae</taxon>
        <taxon>Saccharolobus</taxon>
    </lineage>
</organism>
<dbReference type="Proteomes" id="UP000033057">
    <property type="component" value="Chromosome"/>
</dbReference>
<dbReference type="OMA" id="GGNEFTK"/>
<dbReference type="Proteomes" id="UP000594632">
    <property type="component" value="Chromosome"/>
</dbReference>
<dbReference type="Proteomes" id="UP000278715">
    <property type="component" value="Chromosome"/>
</dbReference>
<dbReference type="EMBL" id="CP011055">
    <property type="protein sequence ID" value="AKA73611.1"/>
    <property type="molecule type" value="Genomic_DNA"/>
</dbReference>
<dbReference type="EMBL" id="CP033238">
    <property type="protein sequence ID" value="AZF75944.1"/>
    <property type="molecule type" value="Genomic_DNA"/>
</dbReference>
<evidence type="ECO:0000313" key="7">
    <source>
        <dbReference type="EMBL" id="AZF75944.1"/>
    </source>
</evidence>
<dbReference type="Proteomes" id="UP000267993">
    <property type="component" value="Chromosome"/>
</dbReference>
<dbReference type="Proteomes" id="UP000275843">
    <property type="component" value="Chromosome"/>
</dbReference>
<dbReference type="Proteomes" id="UP000269431">
    <property type="component" value="Chromosome"/>
</dbReference>
<protein>
    <submittedName>
        <fullName evidence="1">DHH family phosphoesterase</fullName>
    </submittedName>
    <submittedName>
        <fullName evidence="12">Single-strand DNA exonuclease</fullName>
    </submittedName>
</protein>
<gene>
    <name evidence="11" type="ORF">HFC64_13000</name>
    <name evidence="12" type="ORF">SSOP1_0281</name>
    <name evidence="3" type="ORF">SULA_1316</name>
    <name evidence="1" type="ORF">SULB_1317</name>
    <name evidence="2" type="ORF">SULC_1315</name>
    <name evidence="4" type="ORF">SULG_06530</name>
    <name evidence="5" type="ORF">SULH_06530</name>
    <name evidence="6" type="ORF">SULI_06530</name>
    <name evidence="7" type="ORF">SULM_06530</name>
    <name evidence="8" type="ORF">SULN_06530</name>
    <name evidence="9" type="ORF">SULO_06540</name>
    <name evidence="10" type="ORF">SULZ_06775</name>
</gene>
<reference evidence="13 14" key="1">
    <citation type="journal article" date="2015" name="Genome Announc.">
        <title>Complete Genome Sequence of Sulfolobus solfataricus Strain 98/2 and Evolved Derivatives.</title>
        <authorList>
            <person name="McCarthy S."/>
            <person name="Gradnigo J."/>
            <person name="Johnson T."/>
            <person name="Payne S."/>
            <person name="Lipzen A."/>
            <person name="Martin J."/>
            <person name="Schackwitz W."/>
            <person name="Moriyama E."/>
            <person name="Blum P."/>
        </authorList>
    </citation>
    <scope>NUCLEOTIDE SEQUENCE [LARGE SCALE GENOMIC DNA]</scope>
    <source>
        <strain evidence="13">98/2 SULC</strain>
        <strain evidence="1">SARC-B</strain>
        <strain evidence="2">SARC-C</strain>
        <strain evidence="3 15">SULA</strain>
        <strain evidence="14">SULB</strain>
    </source>
</reference>
<evidence type="ECO:0000313" key="15">
    <source>
        <dbReference type="Proteomes" id="UP000033106"/>
    </source>
</evidence>
<dbReference type="AlphaFoldDB" id="A0A0E3GTD1"/>
<dbReference type="GeneID" id="1455445"/>
<dbReference type="Proteomes" id="UP000033106">
    <property type="component" value="Chromosome"/>
</dbReference>
<evidence type="ECO:0000313" key="9">
    <source>
        <dbReference type="EMBL" id="AZF81158.1"/>
    </source>
</evidence>
<name>A0A0E3GTD1_SACSO</name>
<dbReference type="GO" id="GO:0004527">
    <property type="term" value="F:exonuclease activity"/>
    <property type="evidence" value="ECO:0007669"/>
    <property type="project" value="UniProtKB-KW"/>
</dbReference>
<sequence length="359" mass="41578">MVKRNSKEIVMEVFLGEPNNQEIREVVRNVYSKDNLCLSAYYSIEPILFSFIISKNTKNSFTLSFIPEECETQIRLDANGKWIIDNKKKYFLGQNSFCSYLPITAEDVLPIVSCIITSTILDRRSLSEWELETIREMEKFDMTIEKNLKIPAYKTLPAFLSLMFSLDPYIPGISGNRENAISLIREVNASEISKLEDLNESQLNTLLFRIISTIVKENPKFTRDDIITDRFFYLDYDILELAFSLIYSFDTIGSNEILQFVLSSSYAEALISRFRQTLSKGFSINSIENKQSYYIVETSNLTSPLLAQIILLQLQKIRRDKMIVIRDNDRLFTSRFFIPSVKKEGLIKIDDRVKNLIGI</sequence>
<evidence type="ECO:0000313" key="20">
    <source>
        <dbReference type="Proteomes" id="UP000273443"/>
    </source>
</evidence>
<dbReference type="RefSeq" id="WP_009990587.1">
    <property type="nucleotide sequence ID" value="NZ_CP011055.2"/>
</dbReference>
<dbReference type="EMBL" id="CP033241">
    <property type="protein sequence ID" value="AZF83797.1"/>
    <property type="molecule type" value="Genomic_DNA"/>
</dbReference>
<evidence type="ECO:0000313" key="5">
    <source>
        <dbReference type="EMBL" id="AZF70700.1"/>
    </source>
</evidence>
<dbReference type="Proteomes" id="UP000282269">
    <property type="component" value="Chromosome"/>
</dbReference>